<proteinExistence type="predicted"/>
<evidence type="ECO:0000256" key="4">
    <source>
        <dbReference type="ARBA" id="ARBA00023015"/>
    </source>
</evidence>
<dbReference type="AlphaFoldDB" id="A0A9J6P651"/>
<dbReference type="EMBL" id="JAGSOJ010000005">
    <property type="protein sequence ID" value="MCM1992207.1"/>
    <property type="molecule type" value="Genomic_DNA"/>
</dbReference>
<feature type="domain" description="OmpR/PhoB-type" evidence="11">
    <location>
        <begin position="130"/>
        <end position="226"/>
    </location>
</feature>
<dbReference type="Pfam" id="PF00072">
    <property type="entry name" value="Response_reg"/>
    <property type="match status" value="1"/>
</dbReference>
<evidence type="ECO:0000256" key="5">
    <source>
        <dbReference type="ARBA" id="ARBA00023125"/>
    </source>
</evidence>
<dbReference type="Proteomes" id="UP001056429">
    <property type="component" value="Unassembled WGS sequence"/>
</dbReference>
<feature type="DNA-binding region" description="OmpR/PhoB-type" evidence="9">
    <location>
        <begin position="130"/>
        <end position="226"/>
    </location>
</feature>
<sequence>MNKSILIIEDEQKIRRVMKDYLVKEGFQVYEAEDGEKGLELFNNMNIDLVVLDIMLPKQDGWTVCRKIREVSNTLIVMVTARNEEDDNLLGYKIGADDYISKPFRVKVLVAKINALLKLKDKSKAIEDPTILFEYSDLKVYLTSHKVYLKNEEIDLPLKQYDLLCYFIKNQNLALSRTQILDKVWGIDFEGEDRAVDTCVKRLRAKLGEKNLPLKAVWGYGYRFEVNQ</sequence>
<keyword evidence="3" id="KW-0902">Two-component regulatory system</keyword>
<evidence type="ECO:0000313" key="13">
    <source>
        <dbReference type="Proteomes" id="UP001056429"/>
    </source>
</evidence>
<dbReference type="GO" id="GO:0005829">
    <property type="term" value="C:cytosol"/>
    <property type="evidence" value="ECO:0007669"/>
    <property type="project" value="TreeGrafter"/>
</dbReference>
<dbReference type="Gene3D" id="3.40.50.2300">
    <property type="match status" value="1"/>
</dbReference>
<evidence type="ECO:0000256" key="9">
    <source>
        <dbReference type="PROSITE-ProRule" id="PRU01091"/>
    </source>
</evidence>
<keyword evidence="13" id="KW-1185">Reference proteome</keyword>
<dbReference type="InterPro" id="IPR011006">
    <property type="entry name" value="CheY-like_superfamily"/>
</dbReference>
<dbReference type="FunFam" id="3.40.50.2300:FF:000001">
    <property type="entry name" value="DNA-binding response regulator PhoB"/>
    <property type="match status" value="1"/>
</dbReference>
<dbReference type="CDD" id="cd17574">
    <property type="entry name" value="REC_OmpR"/>
    <property type="match status" value="1"/>
</dbReference>
<evidence type="ECO:0000313" key="12">
    <source>
        <dbReference type="EMBL" id="MCM1992207.1"/>
    </source>
</evidence>
<dbReference type="RefSeq" id="WP_250861372.1">
    <property type="nucleotide sequence ID" value="NZ_JAGSOJ010000005.1"/>
</dbReference>
<evidence type="ECO:0000256" key="8">
    <source>
        <dbReference type="PROSITE-ProRule" id="PRU00169"/>
    </source>
</evidence>
<dbReference type="CDD" id="cd00383">
    <property type="entry name" value="trans_reg_C"/>
    <property type="match status" value="1"/>
</dbReference>
<dbReference type="PROSITE" id="PS51755">
    <property type="entry name" value="OMPR_PHOB"/>
    <property type="match status" value="1"/>
</dbReference>
<organism evidence="12 13">
    <name type="scientific">Oceanirhabdus seepicola</name>
    <dbReference type="NCBI Taxonomy" id="2828781"/>
    <lineage>
        <taxon>Bacteria</taxon>
        <taxon>Bacillati</taxon>
        <taxon>Bacillota</taxon>
        <taxon>Clostridia</taxon>
        <taxon>Eubacteriales</taxon>
        <taxon>Clostridiaceae</taxon>
        <taxon>Oceanirhabdus</taxon>
    </lineage>
</organism>
<dbReference type="Gene3D" id="1.10.10.10">
    <property type="entry name" value="Winged helix-like DNA-binding domain superfamily/Winged helix DNA-binding domain"/>
    <property type="match status" value="1"/>
</dbReference>
<dbReference type="Pfam" id="PF00486">
    <property type="entry name" value="Trans_reg_C"/>
    <property type="match status" value="1"/>
</dbReference>
<gene>
    <name evidence="12" type="ORF">KDK92_20995</name>
</gene>
<feature type="domain" description="Response regulatory" evidence="10">
    <location>
        <begin position="4"/>
        <end position="117"/>
    </location>
</feature>
<evidence type="ECO:0000259" key="11">
    <source>
        <dbReference type="PROSITE" id="PS51755"/>
    </source>
</evidence>
<dbReference type="InterPro" id="IPR036388">
    <property type="entry name" value="WH-like_DNA-bd_sf"/>
</dbReference>
<dbReference type="GO" id="GO:0032993">
    <property type="term" value="C:protein-DNA complex"/>
    <property type="evidence" value="ECO:0007669"/>
    <property type="project" value="TreeGrafter"/>
</dbReference>
<dbReference type="SMART" id="SM00862">
    <property type="entry name" value="Trans_reg_C"/>
    <property type="match status" value="1"/>
</dbReference>
<evidence type="ECO:0000256" key="1">
    <source>
        <dbReference type="ARBA" id="ARBA00018672"/>
    </source>
</evidence>
<keyword evidence="2 8" id="KW-0597">Phosphoprotein</keyword>
<comment type="caution">
    <text evidence="12">The sequence shown here is derived from an EMBL/GenBank/DDBJ whole genome shotgun (WGS) entry which is preliminary data.</text>
</comment>
<dbReference type="PANTHER" id="PTHR48111:SF73">
    <property type="entry name" value="ALKALINE PHOSPHATASE SYNTHESIS TRANSCRIPTIONAL REGULATORY PROTEIN PHOP"/>
    <property type="match status" value="1"/>
</dbReference>
<dbReference type="SUPFAM" id="SSF52172">
    <property type="entry name" value="CheY-like"/>
    <property type="match status" value="1"/>
</dbReference>
<dbReference type="GO" id="GO:0000156">
    <property type="term" value="F:phosphorelay response regulator activity"/>
    <property type="evidence" value="ECO:0007669"/>
    <property type="project" value="TreeGrafter"/>
</dbReference>
<evidence type="ECO:0000256" key="7">
    <source>
        <dbReference type="ARBA" id="ARBA00024867"/>
    </source>
</evidence>
<keyword evidence="5 9" id="KW-0238">DNA-binding</keyword>
<reference evidence="12" key="1">
    <citation type="journal article" date="2021" name="mSystems">
        <title>Bacteria and Archaea Synergistically Convert Glycine Betaine to Biogenic Methane in the Formosa Cold Seep of the South China Sea.</title>
        <authorList>
            <person name="Li L."/>
            <person name="Zhang W."/>
            <person name="Zhang S."/>
            <person name="Song L."/>
            <person name="Sun Q."/>
            <person name="Zhang H."/>
            <person name="Xiang H."/>
            <person name="Dong X."/>
        </authorList>
    </citation>
    <scope>NUCLEOTIDE SEQUENCE</scope>
    <source>
        <strain evidence="12">ZWT</strain>
    </source>
</reference>
<dbReference type="GO" id="GO:0000976">
    <property type="term" value="F:transcription cis-regulatory region binding"/>
    <property type="evidence" value="ECO:0007669"/>
    <property type="project" value="TreeGrafter"/>
</dbReference>
<comment type="function">
    <text evidence="7">May play the central regulatory role in sporulation. It may be an element of the effector pathway responsible for the activation of sporulation genes in response to nutritional stress. Spo0A may act in concert with spo0H (a sigma factor) to control the expression of some genes that are critical to the sporulation process.</text>
</comment>
<evidence type="ECO:0000256" key="2">
    <source>
        <dbReference type="ARBA" id="ARBA00022553"/>
    </source>
</evidence>
<evidence type="ECO:0000256" key="3">
    <source>
        <dbReference type="ARBA" id="ARBA00023012"/>
    </source>
</evidence>
<dbReference type="GO" id="GO:0006355">
    <property type="term" value="P:regulation of DNA-templated transcription"/>
    <property type="evidence" value="ECO:0007669"/>
    <property type="project" value="InterPro"/>
</dbReference>
<dbReference type="InterPro" id="IPR001789">
    <property type="entry name" value="Sig_transdc_resp-reg_receiver"/>
</dbReference>
<reference evidence="12" key="2">
    <citation type="submission" date="2021-04" db="EMBL/GenBank/DDBJ databases">
        <authorList>
            <person name="Dong X."/>
        </authorList>
    </citation>
    <scope>NUCLEOTIDE SEQUENCE</scope>
    <source>
        <strain evidence="12">ZWT</strain>
    </source>
</reference>
<dbReference type="PROSITE" id="PS50110">
    <property type="entry name" value="RESPONSE_REGULATORY"/>
    <property type="match status" value="1"/>
</dbReference>
<dbReference type="Gene3D" id="6.10.250.690">
    <property type="match status" value="1"/>
</dbReference>
<keyword evidence="4" id="KW-0805">Transcription regulation</keyword>
<protein>
    <recommendedName>
        <fullName evidence="1">Stage 0 sporulation protein A homolog</fullName>
    </recommendedName>
</protein>
<dbReference type="SMART" id="SM00448">
    <property type="entry name" value="REC"/>
    <property type="match status" value="1"/>
</dbReference>
<dbReference type="InterPro" id="IPR001867">
    <property type="entry name" value="OmpR/PhoB-type_DNA-bd"/>
</dbReference>
<dbReference type="PANTHER" id="PTHR48111">
    <property type="entry name" value="REGULATOR OF RPOS"/>
    <property type="match status" value="1"/>
</dbReference>
<feature type="modified residue" description="4-aspartylphosphate" evidence="8">
    <location>
        <position position="53"/>
    </location>
</feature>
<evidence type="ECO:0000259" key="10">
    <source>
        <dbReference type="PROSITE" id="PS50110"/>
    </source>
</evidence>
<keyword evidence="6" id="KW-0804">Transcription</keyword>
<accession>A0A9J6P651</accession>
<name>A0A9J6P651_9CLOT</name>
<dbReference type="InterPro" id="IPR039420">
    <property type="entry name" value="WalR-like"/>
</dbReference>
<evidence type="ECO:0000256" key="6">
    <source>
        <dbReference type="ARBA" id="ARBA00023163"/>
    </source>
</evidence>